<protein>
    <submittedName>
        <fullName evidence="2">Prepilin-type N-terminal cleavage/methylation domain-containing protein</fullName>
    </submittedName>
</protein>
<keyword evidence="1" id="KW-1133">Transmembrane helix</keyword>
<feature type="transmembrane region" description="Helical" evidence="1">
    <location>
        <begin position="65"/>
        <end position="87"/>
    </location>
</feature>
<evidence type="ECO:0000256" key="1">
    <source>
        <dbReference type="SAM" id="Phobius"/>
    </source>
</evidence>
<accession>A0A550JIS9</accession>
<dbReference type="Pfam" id="PF07963">
    <property type="entry name" value="N_methyl"/>
    <property type="match status" value="1"/>
</dbReference>
<sequence>MPTREATLPAPMNVNPLIATIIAPLDLVTRKNRTMSGLRLPRTHTIFHSRRWFGNKHMGQKGITLIELIVVMAIAGIIGWLVVSTFINLNDTLSDQDKTVDLQSAGRETIDKMVRVLREAGLNPREDEDINGIEEATATKLRVVLDSNLSGGIEEGEEERVTFEFVNGSLRRCYDEDEEETPSCANWVIMSDSISDLDTGGFYLPDGTNKPFRYFDADNADLGEPDADPDLLEEIKAIEVRLEMSDDKVKQRGDINRVFTTTVRGRNL</sequence>
<keyword evidence="3" id="KW-1185">Reference proteome</keyword>
<evidence type="ECO:0000313" key="3">
    <source>
        <dbReference type="Proteomes" id="UP000317155"/>
    </source>
</evidence>
<keyword evidence="1" id="KW-0472">Membrane</keyword>
<dbReference type="Proteomes" id="UP000317155">
    <property type="component" value="Unassembled WGS sequence"/>
</dbReference>
<evidence type="ECO:0000313" key="2">
    <source>
        <dbReference type="EMBL" id="TRO83125.1"/>
    </source>
</evidence>
<reference evidence="2 3" key="1">
    <citation type="submission" date="2019-07" db="EMBL/GenBank/DDBJ databases">
        <title>Insights of Desulfuromonas acetexigens electromicrobiology.</title>
        <authorList>
            <person name="Katuri K."/>
            <person name="Sapireddy V."/>
            <person name="Shaw D.R."/>
            <person name="Saikaly P."/>
        </authorList>
    </citation>
    <scope>NUCLEOTIDE SEQUENCE [LARGE SCALE GENOMIC DNA]</scope>
    <source>
        <strain evidence="2 3">2873</strain>
    </source>
</reference>
<dbReference type="AlphaFoldDB" id="A0A550JIS9"/>
<gene>
    <name evidence="2" type="ORF">FL622_03310</name>
</gene>
<comment type="caution">
    <text evidence="2">The sequence shown here is derived from an EMBL/GenBank/DDBJ whole genome shotgun (WGS) entry which is preliminary data.</text>
</comment>
<proteinExistence type="predicted"/>
<organism evidence="2 3">
    <name type="scientific">Trichloromonas acetexigens</name>
    <dbReference type="NCBI Taxonomy" id="38815"/>
    <lineage>
        <taxon>Bacteria</taxon>
        <taxon>Pseudomonadati</taxon>
        <taxon>Thermodesulfobacteriota</taxon>
        <taxon>Desulfuromonadia</taxon>
        <taxon>Desulfuromonadales</taxon>
        <taxon>Trichloromonadaceae</taxon>
        <taxon>Trichloromonas</taxon>
    </lineage>
</organism>
<name>A0A550JIS9_9BACT</name>
<dbReference type="OrthoDB" id="1819208at2"/>
<keyword evidence="1" id="KW-0812">Transmembrane</keyword>
<dbReference type="NCBIfam" id="TIGR02532">
    <property type="entry name" value="IV_pilin_GFxxxE"/>
    <property type="match status" value="1"/>
</dbReference>
<dbReference type="InterPro" id="IPR012902">
    <property type="entry name" value="N_methyl_site"/>
</dbReference>
<dbReference type="EMBL" id="VJVV01000002">
    <property type="protein sequence ID" value="TRO83125.1"/>
    <property type="molecule type" value="Genomic_DNA"/>
</dbReference>
<dbReference type="PROSITE" id="PS00409">
    <property type="entry name" value="PROKAR_NTER_METHYL"/>
    <property type="match status" value="1"/>
</dbReference>